<reference evidence="2 3" key="1">
    <citation type="journal article" date="2012" name="Genome Biol.">
        <title>Genome and low-iron response of an oceanic diatom adapted to chronic iron limitation.</title>
        <authorList>
            <person name="Lommer M."/>
            <person name="Specht M."/>
            <person name="Roy A.S."/>
            <person name="Kraemer L."/>
            <person name="Andreson R."/>
            <person name="Gutowska M.A."/>
            <person name="Wolf J."/>
            <person name="Bergner S.V."/>
            <person name="Schilhabel M.B."/>
            <person name="Klostermeier U.C."/>
            <person name="Beiko R.G."/>
            <person name="Rosenstiel P."/>
            <person name="Hippler M."/>
            <person name="Laroche J."/>
        </authorList>
    </citation>
    <scope>NUCLEOTIDE SEQUENCE [LARGE SCALE GENOMIC DNA]</scope>
    <source>
        <strain evidence="2 3">CCMP1005</strain>
    </source>
</reference>
<dbReference type="EMBL" id="AGNL01000083">
    <property type="protein sequence ID" value="EJK78053.1"/>
    <property type="molecule type" value="Genomic_DNA"/>
</dbReference>
<protein>
    <submittedName>
        <fullName evidence="2">Uncharacterized protein</fullName>
    </submittedName>
</protein>
<gene>
    <name evidence="2" type="ORF">THAOC_00072</name>
</gene>
<evidence type="ECO:0000313" key="2">
    <source>
        <dbReference type="EMBL" id="EJK78053.1"/>
    </source>
</evidence>
<organism evidence="2 3">
    <name type="scientific">Thalassiosira oceanica</name>
    <name type="common">Marine diatom</name>
    <dbReference type="NCBI Taxonomy" id="159749"/>
    <lineage>
        <taxon>Eukaryota</taxon>
        <taxon>Sar</taxon>
        <taxon>Stramenopiles</taxon>
        <taxon>Ochrophyta</taxon>
        <taxon>Bacillariophyta</taxon>
        <taxon>Coscinodiscophyceae</taxon>
        <taxon>Thalassiosirophycidae</taxon>
        <taxon>Thalassiosirales</taxon>
        <taxon>Thalassiosiraceae</taxon>
        <taxon>Thalassiosira</taxon>
    </lineage>
</organism>
<dbReference type="Proteomes" id="UP000266841">
    <property type="component" value="Unassembled WGS sequence"/>
</dbReference>
<keyword evidence="3" id="KW-1185">Reference proteome</keyword>
<comment type="caution">
    <text evidence="2">The sequence shown here is derived from an EMBL/GenBank/DDBJ whole genome shotgun (WGS) entry which is preliminary data.</text>
</comment>
<dbReference type="AlphaFoldDB" id="K0TH14"/>
<feature type="region of interest" description="Disordered" evidence="1">
    <location>
        <begin position="70"/>
        <end position="107"/>
    </location>
</feature>
<feature type="compositionally biased region" description="Polar residues" evidence="1">
    <location>
        <begin position="8"/>
        <end position="17"/>
    </location>
</feature>
<evidence type="ECO:0000313" key="3">
    <source>
        <dbReference type="Proteomes" id="UP000266841"/>
    </source>
</evidence>
<feature type="compositionally biased region" description="Low complexity" evidence="1">
    <location>
        <begin position="91"/>
        <end position="103"/>
    </location>
</feature>
<feature type="compositionally biased region" description="Low complexity" evidence="1">
    <location>
        <begin position="18"/>
        <end position="27"/>
    </location>
</feature>
<sequence length="250" mass="26084">MTRIPSVSRLSSLQRTASGSSSVGGLSGEFSIRGGLSSTSIKEHAVLASTAANRRSSSTRSSLCSGQFSAEQFQLHRRAPPPTKQKQSKRSTFGGTSASSASLKRSKRSSCMVSEFSSDQIQPDVHYAASTPYFRGGSFAFPKPRGTVQPAEGSKNGNAVWGAFAASDTSQPSLASTNNSSWASGSSLSATGRLDAFAALMKANSGSRKPVLYAAAAAPSPGVDKKVIMKRTPSFIPSVEAESDDKLLSF</sequence>
<name>K0TH14_THAOC</name>
<accession>K0TH14</accession>
<proteinExistence type="predicted"/>
<feature type="region of interest" description="Disordered" evidence="1">
    <location>
        <begin position="1"/>
        <end position="27"/>
    </location>
</feature>
<evidence type="ECO:0000256" key="1">
    <source>
        <dbReference type="SAM" id="MobiDB-lite"/>
    </source>
</evidence>